<evidence type="ECO:0000256" key="1">
    <source>
        <dbReference type="SAM" id="Phobius"/>
    </source>
</evidence>
<keyword evidence="1" id="KW-1133">Transmembrane helix</keyword>
<feature type="transmembrane region" description="Helical" evidence="1">
    <location>
        <begin position="137"/>
        <end position="155"/>
    </location>
</feature>
<proteinExistence type="predicted"/>
<feature type="transmembrane region" description="Helical" evidence="1">
    <location>
        <begin position="109"/>
        <end position="131"/>
    </location>
</feature>
<feature type="transmembrane region" description="Helical" evidence="1">
    <location>
        <begin position="21"/>
        <end position="39"/>
    </location>
</feature>
<protein>
    <submittedName>
        <fullName evidence="2">Uncharacterized protein</fullName>
    </submittedName>
</protein>
<keyword evidence="1" id="KW-0812">Transmembrane</keyword>
<accession>A0A0G1KUY0</accession>
<evidence type="ECO:0000313" key="2">
    <source>
        <dbReference type="EMBL" id="KKT60112.1"/>
    </source>
</evidence>
<name>A0A0G1KUY0_9BACT</name>
<evidence type="ECO:0000313" key="3">
    <source>
        <dbReference type="Proteomes" id="UP000034087"/>
    </source>
</evidence>
<comment type="caution">
    <text evidence="2">The sequence shown here is derived from an EMBL/GenBank/DDBJ whole genome shotgun (WGS) entry which is preliminary data.</text>
</comment>
<feature type="transmembrane region" description="Helical" evidence="1">
    <location>
        <begin position="73"/>
        <end position="97"/>
    </location>
</feature>
<reference evidence="2 3" key="1">
    <citation type="journal article" date="2015" name="Nature">
        <title>rRNA introns, odd ribosomes, and small enigmatic genomes across a large radiation of phyla.</title>
        <authorList>
            <person name="Brown C.T."/>
            <person name="Hug L.A."/>
            <person name="Thomas B.C."/>
            <person name="Sharon I."/>
            <person name="Castelle C.J."/>
            <person name="Singh A."/>
            <person name="Wilkins M.J."/>
            <person name="Williams K.H."/>
            <person name="Banfield J.F."/>
        </authorList>
    </citation>
    <scope>NUCLEOTIDE SEQUENCE [LARGE SCALE GENOMIC DNA]</scope>
</reference>
<dbReference type="AlphaFoldDB" id="A0A0G1KUY0"/>
<keyword evidence="1" id="KW-0472">Membrane</keyword>
<organism evidence="2 3">
    <name type="scientific">Candidatus Giovannonibacteria bacterium GW2011_GWA1_44_25</name>
    <dbReference type="NCBI Taxonomy" id="1618645"/>
    <lineage>
        <taxon>Bacteria</taxon>
        <taxon>Candidatus Giovannoniibacteriota</taxon>
    </lineage>
</organism>
<dbReference type="Proteomes" id="UP000034087">
    <property type="component" value="Unassembled WGS sequence"/>
</dbReference>
<gene>
    <name evidence="2" type="ORF">UW53_C0003G0023</name>
</gene>
<sequence>MDGSFRIRKQEHEVLKTALNFFILVCGNVVMYYGLFKLMDWSATKSLFYPVLKLAPARLEWIQFWKFESLGGYVVGFGIFATLFVFMLGGMLFNWAYLSEGLRHGQDLFFPQFLVWGAAPISFTIMNWIYYNHLPDGRTWIAFLLLVVAQVVLRWK</sequence>
<dbReference type="EMBL" id="LCIR01000003">
    <property type="protein sequence ID" value="KKT60112.1"/>
    <property type="molecule type" value="Genomic_DNA"/>
</dbReference>